<dbReference type="EMBL" id="CAJOAZ010002734">
    <property type="protein sequence ID" value="CAF3954987.1"/>
    <property type="molecule type" value="Genomic_DNA"/>
</dbReference>
<dbReference type="AlphaFoldDB" id="A0A819KYK5"/>
<dbReference type="Proteomes" id="UP000663845">
    <property type="component" value="Unassembled WGS sequence"/>
</dbReference>
<evidence type="ECO:0000313" key="3">
    <source>
        <dbReference type="EMBL" id="CAF3954987.1"/>
    </source>
</evidence>
<feature type="compositionally biased region" description="Polar residues" evidence="1">
    <location>
        <begin position="11"/>
        <end position="52"/>
    </location>
</feature>
<dbReference type="Proteomes" id="UP000663844">
    <property type="component" value="Unassembled WGS sequence"/>
</dbReference>
<reference evidence="3" key="1">
    <citation type="submission" date="2021-02" db="EMBL/GenBank/DDBJ databases">
        <authorList>
            <person name="Nowell W R."/>
        </authorList>
    </citation>
    <scope>NUCLEOTIDE SEQUENCE</scope>
</reference>
<feature type="region of interest" description="Disordered" evidence="1">
    <location>
        <begin position="1"/>
        <end position="72"/>
    </location>
</feature>
<sequence length="361" mass="41764">MAEEDIKFINDTLNSSPPSTTEQDILNNSGISSKLLNDDTNLASNIDQSNLPKRQEKPDASTIPSTSQDIYESKPAIKLNNNNQLKPQPLMTSSYLHYQDISFNEKNSIYCSFSNKNDKKPLESTSNNKRKSSESNPIEQILDKASTATVDFDYNEENEEKKKIAYAKKLLFPGALATSFSEVADTLRDERRQEFCPIYKDETPEQIALRQSKRKPIGSLLAKRIRWDDIKRKREEEEKKQAQMQYHYGPYGPVYNNNNQQSFTNPYEQYYTEMQNQYDLMVKMTHAQQEHSGFWPEYQQSSFQNNDQTVQNSMQHQAQPYTYPFPSMNANQKPAYTPADYYNLHLISNMQPPPPPPSDEL</sequence>
<gene>
    <name evidence="2" type="ORF">JYZ213_LOCUS8465</name>
    <name evidence="3" type="ORF">OXD698_LOCUS26918</name>
</gene>
<name>A0A819KYK5_9BILA</name>
<dbReference type="EMBL" id="CAJNOG010000057">
    <property type="protein sequence ID" value="CAF0861698.1"/>
    <property type="molecule type" value="Genomic_DNA"/>
</dbReference>
<evidence type="ECO:0000313" key="4">
    <source>
        <dbReference type="Proteomes" id="UP000663844"/>
    </source>
</evidence>
<accession>A0A819KYK5</accession>
<feature type="region of interest" description="Disordered" evidence="1">
    <location>
        <begin position="114"/>
        <end position="140"/>
    </location>
</feature>
<evidence type="ECO:0000256" key="1">
    <source>
        <dbReference type="SAM" id="MobiDB-lite"/>
    </source>
</evidence>
<protein>
    <submittedName>
        <fullName evidence="3">Uncharacterized protein</fullName>
    </submittedName>
</protein>
<proteinExistence type="predicted"/>
<comment type="caution">
    <text evidence="3">The sequence shown here is derived from an EMBL/GenBank/DDBJ whole genome shotgun (WGS) entry which is preliminary data.</text>
</comment>
<evidence type="ECO:0000313" key="2">
    <source>
        <dbReference type="EMBL" id="CAF0861698.1"/>
    </source>
</evidence>
<organism evidence="3 4">
    <name type="scientific">Adineta steineri</name>
    <dbReference type="NCBI Taxonomy" id="433720"/>
    <lineage>
        <taxon>Eukaryota</taxon>
        <taxon>Metazoa</taxon>
        <taxon>Spiralia</taxon>
        <taxon>Gnathifera</taxon>
        <taxon>Rotifera</taxon>
        <taxon>Eurotatoria</taxon>
        <taxon>Bdelloidea</taxon>
        <taxon>Adinetida</taxon>
        <taxon>Adinetidae</taxon>
        <taxon>Adineta</taxon>
    </lineage>
</organism>